<evidence type="ECO:0000256" key="1">
    <source>
        <dbReference type="ARBA" id="ARBA00010515"/>
    </source>
</evidence>
<name>A0A0N5AK75_9BILA</name>
<dbReference type="Pfam" id="PF07859">
    <property type="entry name" value="Abhydrolase_3"/>
    <property type="match status" value="2"/>
</dbReference>
<reference evidence="6" key="1">
    <citation type="submission" date="2017-02" db="UniProtKB">
        <authorList>
            <consortium name="WormBaseParasite"/>
        </authorList>
    </citation>
    <scope>IDENTIFICATION</scope>
</reference>
<dbReference type="ESTHER" id="9bila-a0a0n5ak75">
    <property type="family name" value="Arylacetamide_deacetylase"/>
</dbReference>
<protein>
    <submittedName>
        <fullName evidence="6">Abhydrolase_3 domain-containing protein</fullName>
    </submittedName>
</protein>
<accession>A0A0N5AK75</accession>
<dbReference type="PANTHER" id="PTHR48081:SF8">
    <property type="entry name" value="ALPHA_BETA HYDROLASE FOLD-3 DOMAIN-CONTAINING PROTEIN-RELATED"/>
    <property type="match status" value="1"/>
</dbReference>
<dbReference type="AlphaFoldDB" id="A0A0N5AK75"/>
<dbReference type="InterPro" id="IPR013094">
    <property type="entry name" value="AB_hydrolase_3"/>
</dbReference>
<dbReference type="Gene3D" id="3.40.50.1820">
    <property type="entry name" value="alpha/beta hydrolase"/>
    <property type="match status" value="1"/>
</dbReference>
<evidence type="ECO:0000256" key="3">
    <source>
        <dbReference type="PIRSR" id="PIRSR037251-1"/>
    </source>
</evidence>
<feature type="active site" evidence="3">
    <location>
        <position position="184"/>
    </location>
</feature>
<dbReference type="InterPro" id="IPR029058">
    <property type="entry name" value="AB_hydrolase_fold"/>
</dbReference>
<dbReference type="GO" id="GO:0052689">
    <property type="term" value="F:carboxylic ester hydrolase activity"/>
    <property type="evidence" value="ECO:0007669"/>
    <property type="project" value="InterPro"/>
</dbReference>
<keyword evidence="5" id="KW-1185">Reference proteome</keyword>
<dbReference type="WBParaSite" id="SMUV_0000488501-mRNA-1">
    <property type="protein sequence ID" value="SMUV_0000488501-mRNA-1"/>
    <property type="gene ID" value="SMUV_0000488501"/>
</dbReference>
<feature type="domain" description="Alpha/beta hydrolase fold-3" evidence="4">
    <location>
        <begin position="317"/>
        <end position="375"/>
    </location>
</feature>
<feature type="active site" evidence="3">
    <location>
        <position position="373"/>
    </location>
</feature>
<dbReference type="GO" id="GO:0016020">
    <property type="term" value="C:membrane"/>
    <property type="evidence" value="ECO:0007669"/>
    <property type="project" value="InterPro"/>
</dbReference>
<organism evidence="5 6">
    <name type="scientific">Syphacia muris</name>
    <dbReference type="NCBI Taxonomy" id="451379"/>
    <lineage>
        <taxon>Eukaryota</taxon>
        <taxon>Metazoa</taxon>
        <taxon>Ecdysozoa</taxon>
        <taxon>Nematoda</taxon>
        <taxon>Chromadorea</taxon>
        <taxon>Rhabditida</taxon>
        <taxon>Spirurina</taxon>
        <taxon>Oxyuridomorpha</taxon>
        <taxon>Oxyuroidea</taxon>
        <taxon>Oxyuridae</taxon>
        <taxon>Syphacia</taxon>
    </lineage>
</organism>
<comment type="similarity">
    <text evidence="1">Belongs to the 'GDXG' lipolytic enzyme family.</text>
</comment>
<dbReference type="SUPFAM" id="SSF53474">
    <property type="entry name" value="alpha/beta-Hydrolases"/>
    <property type="match status" value="1"/>
</dbReference>
<sequence length="400" mass="46053">MFFIAGFLVFHRPVPWNFTDSVYERIVMFCLELVMRFTYIYPPLLLYDDPFEQLNYTRAAGGFLLSFITPDSLLDDELYIDDVFFGSVSVRVYRPRDNRTNRAAIVFFHGGAFVVGNVQMFESVTRQLAKDTQMVVVSVDYRLAPEHVFPVGLDDCQEALIHMMRYGWKEYNVDPLRIAIMGDSAGGGLVAAVAQRLRHRHDIPPLKAQIMVYPLVQFHNLKTSSYDYYYREMDGTAFLDPRGLVQYYLMYAGIDIKSHSRIVDIILNNEHVSTLNRQILDEYIDFNILPQKYRMRKDLSFAKYDTETAELVAPFLMNPDFAPMVQANLSGLPTSLVVTCEHDILRDEGILYAHRLMKAGVQTTWKHLPTSFHGLLNFHTTLGTAGNAFRYISDWILSNV</sequence>
<evidence type="ECO:0000259" key="4">
    <source>
        <dbReference type="Pfam" id="PF07859"/>
    </source>
</evidence>
<dbReference type="PIRSF" id="PIRSF037251">
    <property type="entry name" value="Arylacetamide_deacetylase"/>
    <property type="match status" value="1"/>
</dbReference>
<evidence type="ECO:0000313" key="5">
    <source>
        <dbReference type="Proteomes" id="UP000046393"/>
    </source>
</evidence>
<keyword evidence="2" id="KW-0378">Hydrolase</keyword>
<proteinExistence type="inferred from homology"/>
<dbReference type="STRING" id="451379.A0A0N5AK75"/>
<evidence type="ECO:0000256" key="2">
    <source>
        <dbReference type="ARBA" id="ARBA00022801"/>
    </source>
</evidence>
<evidence type="ECO:0000313" key="6">
    <source>
        <dbReference type="WBParaSite" id="SMUV_0000488501-mRNA-1"/>
    </source>
</evidence>
<feature type="active site" evidence="3">
    <location>
        <position position="343"/>
    </location>
</feature>
<dbReference type="InterPro" id="IPR017157">
    <property type="entry name" value="Arylacetamide_deacetylase"/>
</dbReference>
<dbReference type="PANTHER" id="PTHR48081">
    <property type="entry name" value="AB HYDROLASE SUPERFAMILY PROTEIN C4A8.06C"/>
    <property type="match status" value="1"/>
</dbReference>
<dbReference type="Proteomes" id="UP000046393">
    <property type="component" value="Unplaced"/>
</dbReference>
<feature type="domain" description="Alpha/beta hydrolase fold-3" evidence="4">
    <location>
        <begin position="105"/>
        <end position="264"/>
    </location>
</feature>
<dbReference type="InterPro" id="IPR050300">
    <property type="entry name" value="GDXG_lipolytic_enzyme"/>
</dbReference>